<dbReference type="Pfam" id="PF00445">
    <property type="entry name" value="Ribonuclease_T2"/>
    <property type="match status" value="1"/>
</dbReference>
<reference evidence="9" key="1">
    <citation type="submission" date="2024-03" db="EMBL/GenBank/DDBJ databases">
        <title>WGS assembly of Saponaria officinalis var. Norfolk2.</title>
        <authorList>
            <person name="Jenkins J."/>
            <person name="Shu S."/>
            <person name="Grimwood J."/>
            <person name="Barry K."/>
            <person name="Goodstein D."/>
            <person name="Schmutz J."/>
            <person name="Leebens-Mack J."/>
            <person name="Osbourn A."/>
        </authorList>
    </citation>
    <scope>NUCLEOTIDE SEQUENCE [LARGE SCALE GENOMIC DNA]</scope>
    <source>
        <strain evidence="9">JIC</strain>
    </source>
</reference>
<proteinExistence type="inferred from homology"/>
<evidence type="ECO:0000256" key="6">
    <source>
        <dbReference type="ARBA" id="ARBA00023239"/>
    </source>
</evidence>
<dbReference type="InterPro" id="IPR001568">
    <property type="entry name" value="RNase_T2-like"/>
</dbReference>
<keyword evidence="3" id="KW-0255">Endonuclease</keyword>
<dbReference type="Proteomes" id="UP001443914">
    <property type="component" value="Unassembled WGS sequence"/>
</dbReference>
<dbReference type="PROSITE" id="PS00531">
    <property type="entry name" value="RNASE_T2_2"/>
    <property type="match status" value="1"/>
</dbReference>
<keyword evidence="4" id="KW-0378">Hydrolase</keyword>
<evidence type="ECO:0000256" key="2">
    <source>
        <dbReference type="ARBA" id="ARBA00022722"/>
    </source>
</evidence>
<dbReference type="InterPro" id="IPR033697">
    <property type="entry name" value="Ribonuclease_T2_eukaryotic"/>
</dbReference>
<comment type="similarity">
    <text evidence="1 7">Belongs to the RNase T2 family.</text>
</comment>
<dbReference type="PANTHER" id="PTHR11240:SF75">
    <property type="entry name" value="RIBONUCLEASE 3"/>
    <property type="match status" value="1"/>
</dbReference>
<evidence type="ECO:0000256" key="4">
    <source>
        <dbReference type="ARBA" id="ARBA00022801"/>
    </source>
</evidence>
<dbReference type="Gene3D" id="3.90.730.10">
    <property type="entry name" value="Ribonuclease T2-like"/>
    <property type="match status" value="1"/>
</dbReference>
<dbReference type="GO" id="GO:0003723">
    <property type="term" value="F:RNA binding"/>
    <property type="evidence" value="ECO:0007669"/>
    <property type="project" value="InterPro"/>
</dbReference>
<keyword evidence="5" id="KW-1015">Disulfide bond</keyword>
<dbReference type="AlphaFoldDB" id="A0AAW1JUT8"/>
<dbReference type="InterPro" id="IPR033130">
    <property type="entry name" value="RNase_T2_His_AS_2"/>
</dbReference>
<gene>
    <name evidence="9" type="ORF">RND81_07G182000</name>
</gene>
<keyword evidence="8" id="KW-0732">Signal</keyword>
<evidence type="ECO:0000313" key="9">
    <source>
        <dbReference type="EMBL" id="KAK9707233.1"/>
    </source>
</evidence>
<evidence type="ECO:0000313" key="10">
    <source>
        <dbReference type="Proteomes" id="UP001443914"/>
    </source>
</evidence>
<keyword evidence="2" id="KW-0540">Nuclease</keyword>
<dbReference type="SUPFAM" id="SSF55895">
    <property type="entry name" value="Ribonuclease Rh-like"/>
    <property type="match status" value="1"/>
</dbReference>
<dbReference type="EMBL" id="JBDFQZ010000007">
    <property type="protein sequence ID" value="KAK9707233.1"/>
    <property type="molecule type" value="Genomic_DNA"/>
</dbReference>
<evidence type="ECO:0000256" key="7">
    <source>
        <dbReference type="RuleBase" id="RU004328"/>
    </source>
</evidence>
<keyword evidence="6" id="KW-0456">Lyase</keyword>
<dbReference type="GO" id="GO:0033897">
    <property type="term" value="F:ribonuclease T2 activity"/>
    <property type="evidence" value="ECO:0007669"/>
    <property type="project" value="InterPro"/>
</dbReference>
<feature type="signal peptide" evidence="8">
    <location>
        <begin position="1"/>
        <end position="24"/>
    </location>
</feature>
<protein>
    <submittedName>
        <fullName evidence="9">Uncharacterized protein</fullName>
    </submittedName>
</protein>
<dbReference type="InterPro" id="IPR036430">
    <property type="entry name" value="RNase_T2-like_sf"/>
</dbReference>
<feature type="chain" id="PRO_5043710466" evidence="8">
    <location>
        <begin position="25"/>
        <end position="231"/>
    </location>
</feature>
<dbReference type="PANTHER" id="PTHR11240">
    <property type="entry name" value="RIBONUCLEASE T2"/>
    <property type="match status" value="1"/>
</dbReference>
<evidence type="ECO:0000256" key="5">
    <source>
        <dbReference type="ARBA" id="ARBA00023157"/>
    </source>
</evidence>
<dbReference type="GO" id="GO:0006401">
    <property type="term" value="P:RNA catabolic process"/>
    <property type="evidence" value="ECO:0007669"/>
    <property type="project" value="TreeGrafter"/>
</dbReference>
<dbReference type="GO" id="GO:0016787">
    <property type="term" value="F:hydrolase activity"/>
    <property type="evidence" value="ECO:0007669"/>
    <property type="project" value="UniProtKB-KW"/>
</dbReference>
<accession>A0AAW1JUT8</accession>
<organism evidence="9 10">
    <name type="scientific">Saponaria officinalis</name>
    <name type="common">Common soapwort</name>
    <name type="synonym">Lychnis saponaria</name>
    <dbReference type="NCBI Taxonomy" id="3572"/>
    <lineage>
        <taxon>Eukaryota</taxon>
        <taxon>Viridiplantae</taxon>
        <taxon>Streptophyta</taxon>
        <taxon>Embryophyta</taxon>
        <taxon>Tracheophyta</taxon>
        <taxon>Spermatophyta</taxon>
        <taxon>Magnoliopsida</taxon>
        <taxon>eudicotyledons</taxon>
        <taxon>Gunneridae</taxon>
        <taxon>Pentapetalae</taxon>
        <taxon>Caryophyllales</taxon>
        <taxon>Caryophyllaceae</taxon>
        <taxon>Caryophylleae</taxon>
        <taxon>Saponaria</taxon>
    </lineage>
</organism>
<dbReference type="CDD" id="cd01061">
    <property type="entry name" value="RNase_T2_euk"/>
    <property type="match status" value="1"/>
</dbReference>
<dbReference type="GO" id="GO:0005576">
    <property type="term" value="C:extracellular region"/>
    <property type="evidence" value="ECO:0007669"/>
    <property type="project" value="TreeGrafter"/>
</dbReference>
<evidence type="ECO:0000256" key="8">
    <source>
        <dbReference type="SAM" id="SignalP"/>
    </source>
</evidence>
<evidence type="ECO:0000256" key="3">
    <source>
        <dbReference type="ARBA" id="ARBA00022759"/>
    </source>
</evidence>
<keyword evidence="10" id="KW-1185">Reference proteome</keyword>
<sequence length="231" mass="25793">MVKQCRSTLLIFTTMLYFSTIALGNDARGGFRAFYFVQQWLGSYCNQKGTNCCYPPTGKPRADFTINGLWPYYNDGSFPYNCGGGNFDVGLIKPIEGSLQKTWPSFTCPQIGRKFWVHEWNKHGTCTKSFLGELAYFKAAINLKSKVDILQTLAKAGIRPNNGFYPLKSIKKAIVRGVGFRPWVVCNTNAQGHSQIWLVSHCVDATGLRLVNCPFIPKGRGSCANHIQFPA</sequence>
<comment type="caution">
    <text evidence="9">The sequence shown here is derived from an EMBL/GenBank/DDBJ whole genome shotgun (WGS) entry which is preliminary data.</text>
</comment>
<evidence type="ECO:0000256" key="1">
    <source>
        <dbReference type="ARBA" id="ARBA00007469"/>
    </source>
</evidence>
<name>A0AAW1JUT8_SAPOF</name>